<dbReference type="SUPFAM" id="SSF56112">
    <property type="entry name" value="Protein kinase-like (PK-like)"/>
    <property type="match status" value="1"/>
</dbReference>
<proteinExistence type="inferred from homology"/>
<dbReference type="GO" id="GO:0055088">
    <property type="term" value="P:lipid homeostasis"/>
    <property type="evidence" value="ECO:0007669"/>
    <property type="project" value="TreeGrafter"/>
</dbReference>
<dbReference type="CDD" id="cd13969">
    <property type="entry name" value="ADCK1-like"/>
    <property type="match status" value="1"/>
</dbReference>
<accession>A0A067ND81</accession>
<dbReference type="InterPro" id="IPR045307">
    <property type="entry name" value="ADCK1_dom"/>
</dbReference>
<feature type="transmembrane region" description="Helical" evidence="2">
    <location>
        <begin position="95"/>
        <end position="115"/>
    </location>
</feature>
<dbReference type="InterPro" id="IPR011009">
    <property type="entry name" value="Kinase-like_dom_sf"/>
</dbReference>
<dbReference type="FunCoup" id="A0A067ND81">
    <property type="interactions" value="174"/>
</dbReference>
<dbReference type="InParanoid" id="A0A067ND81"/>
<name>A0A067ND81_BOTB1</name>
<dbReference type="HOGENOM" id="CLU_006533_2_5_1"/>
<keyword evidence="2" id="KW-0472">Membrane</keyword>
<keyword evidence="2" id="KW-1133">Transmembrane helix</keyword>
<protein>
    <recommendedName>
        <fullName evidence="3">ABC1 atypical kinase-like domain-containing protein</fullName>
    </recommendedName>
</protein>
<dbReference type="EMBL" id="KL198016">
    <property type="protein sequence ID" value="KDQ21746.1"/>
    <property type="molecule type" value="Genomic_DNA"/>
</dbReference>
<gene>
    <name evidence="4" type="ORF">BOTBODRAFT_26173</name>
</gene>
<comment type="similarity">
    <text evidence="1">Belongs to the protein kinase superfamily. ADCK protein kinase family.</text>
</comment>
<organism evidence="4 5">
    <name type="scientific">Botryobasidium botryosum (strain FD-172 SS1)</name>
    <dbReference type="NCBI Taxonomy" id="930990"/>
    <lineage>
        <taxon>Eukaryota</taxon>
        <taxon>Fungi</taxon>
        <taxon>Dikarya</taxon>
        <taxon>Basidiomycota</taxon>
        <taxon>Agaricomycotina</taxon>
        <taxon>Agaricomycetes</taxon>
        <taxon>Cantharellales</taxon>
        <taxon>Botryobasidiaceae</taxon>
        <taxon>Botryobasidium</taxon>
    </lineage>
</organism>
<sequence>MLPSTLSAHFARISLSHAATLPPRSLLTRSLLSVSPSSCLGHVRTYVSLKSSSGFPARNSQAQSQRSIFTWPLIIAEKLSGQRVRTRRRRRYFRYARIANYATLVGLLTVAVLSYDSCERCQHTLLAIVRCARVAKAVILGTVDYKRTFSRQYGDEGEAHDAYSKCHRRTAERILDVLQTNGGIYIKLGQHTSSIQLLPIEWTSTLRPLQDQCIPTPYSEIEAMFVADTGRSLEELFSEFDPEPIGVASLAQVHLARDRESDRRVAVKIQHPHLDEFAKIDMIAVTVSLKLVKQFFPEFEFSWLGEEIQQNLPLELDFVHEAYNAHRATQDFAKLKKTSLYIPQVLRATKRTLIMEYIDGARVDDLVYLAKHDIDRNKVSQELQRIFSRMVYINGFFHADPHPGNLLIRPAPPNSRSPYNFEIALLDHGLYFDIEDDLRINYARLWLSLIASGTPKVVEDRKKYAELVGNIQPDMYPIFETAITGRAGLEGGAYEDPSITFKRAGSMLDLASQSDEELEIIRNALMEKEGLILSLFDMLRRVPRRVLMILKLNDLTRHLDNSLATTHSRSRIFLIVARYCSVAVWQDERNRFFNQWRNDGLSLSLLTRGISSFWAYHMVYDGLRIVEWFMDTKAQLVKTKAYLRGLYTQGWSGAKLAAAGLA</sequence>
<dbReference type="STRING" id="930990.A0A067ND81"/>
<dbReference type="InterPro" id="IPR051130">
    <property type="entry name" value="Mito_struct-func_regulator"/>
</dbReference>
<dbReference type="Proteomes" id="UP000027195">
    <property type="component" value="Unassembled WGS sequence"/>
</dbReference>
<evidence type="ECO:0000313" key="4">
    <source>
        <dbReference type="EMBL" id="KDQ21746.1"/>
    </source>
</evidence>
<evidence type="ECO:0000259" key="3">
    <source>
        <dbReference type="Pfam" id="PF03109"/>
    </source>
</evidence>
<dbReference type="Pfam" id="PF03109">
    <property type="entry name" value="ABC1"/>
    <property type="match status" value="1"/>
</dbReference>
<dbReference type="GO" id="GO:0005743">
    <property type="term" value="C:mitochondrial inner membrane"/>
    <property type="evidence" value="ECO:0007669"/>
    <property type="project" value="TreeGrafter"/>
</dbReference>
<dbReference type="AlphaFoldDB" id="A0A067ND81"/>
<keyword evidence="5" id="KW-1185">Reference proteome</keyword>
<dbReference type="InterPro" id="IPR004147">
    <property type="entry name" value="ABC1_dom"/>
</dbReference>
<evidence type="ECO:0000256" key="2">
    <source>
        <dbReference type="SAM" id="Phobius"/>
    </source>
</evidence>
<evidence type="ECO:0000256" key="1">
    <source>
        <dbReference type="ARBA" id="ARBA00009670"/>
    </source>
</evidence>
<feature type="domain" description="ABC1 atypical kinase-like" evidence="3">
    <location>
        <begin position="209"/>
        <end position="459"/>
    </location>
</feature>
<evidence type="ECO:0000313" key="5">
    <source>
        <dbReference type="Proteomes" id="UP000027195"/>
    </source>
</evidence>
<dbReference type="OrthoDB" id="427480at2759"/>
<dbReference type="GO" id="GO:0007005">
    <property type="term" value="P:mitochondrion organization"/>
    <property type="evidence" value="ECO:0007669"/>
    <property type="project" value="TreeGrafter"/>
</dbReference>
<dbReference type="PANTHER" id="PTHR43173:SF19">
    <property type="entry name" value="AARF DOMAIN-CONTAINING PROTEIN KINASE 1"/>
    <property type="match status" value="1"/>
</dbReference>
<keyword evidence="2" id="KW-0812">Transmembrane</keyword>
<dbReference type="PANTHER" id="PTHR43173">
    <property type="entry name" value="ABC1 FAMILY PROTEIN"/>
    <property type="match status" value="1"/>
</dbReference>
<reference evidence="5" key="1">
    <citation type="journal article" date="2014" name="Proc. Natl. Acad. Sci. U.S.A.">
        <title>Extensive sampling of basidiomycete genomes demonstrates inadequacy of the white-rot/brown-rot paradigm for wood decay fungi.</title>
        <authorList>
            <person name="Riley R."/>
            <person name="Salamov A.A."/>
            <person name="Brown D.W."/>
            <person name="Nagy L.G."/>
            <person name="Floudas D."/>
            <person name="Held B.W."/>
            <person name="Levasseur A."/>
            <person name="Lombard V."/>
            <person name="Morin E."/>
            <person name="Otillar R."/>
            <person name="Lindquist E.A."/>
            <person name="Sun H."/>
            <person name="LaButti K.M."/>
            <person name="Schmutz J."/>
            <person name="Jabbour D."/>
            <person name="Luo H."/>
            <person name="Baker S.E."/>
            <person name="Pisabarro A.G."/>
            <person name="Walton J.D."/>
            <person name="Blanchette R.A."/>
            <person name="Henrissat B."/>
            <person name="Martin F."/>
            <person name="Cullen D."/>
            <person name="Hibbett D.S."/>
            <person name="Grigoriev I.V."/>
        </authorList>
    </citation>
    <scope>NUCLEOTIDE SEQUENCE [LARGE SCALE GENOMIC DNA]</scope>
    <source>
        <strain evidence="5">FD-172 SS1</strain>
    </source>
</reference>